<dbReference type="SUPFAM" id="SSF53187">
    <property type="entry name" value="Zn-dependent exopeptidases"/>
    <property type="match status" value="1"/>
</dbReference>
<dbReference type="GO" id="GO:0016787">
    <property type="term" value="F:hydrolase activity"/>
    <property type="evidence" value="ECO:0007669"/>
    <property type="project" value="InterPro"/>
</dbReference>
<accession>A0A1Q2KW08</accession>
<protein>
    <submittedName>
        <fullName evidence="3">Peptidase M20</fullName>
    </submittedName>
</protein>
<gene>
    <name evidence="3" type="ORF">B0X71_04270</name>
</gene>
<name>A0A1Q2KW08_9BACL</name>
<feature type="binding site" evidence="1">
    <location>
        <position position="173"/>
    </location>
    <ligand>
        <name>Mn(2+)</name>
        <dbReference type="ChEBI" id="CHEBI:29035"/>
        <label>1</label>
    </ligand>
</feature>
<dbReference type="OrthoDB" id="2416606at2"/>
<dbReference type="Pfam" id="PF07687">
    <property type="entry name" value="M20_dimer"/>
    <property type="match status" value="1"/>
</dbReference>
<dbReference type="InterPro" id="IPR017439">
    <property type="entry name" value="Amidohydrolase"/>
</dbReference>
<dbReference type="PANTHER" id="PTHR11014:SF63">
    <property type="entry name" value="METALLOPEPTIDASE, PUTATIVE (AFU_ORTHOLOGUE AFUA_6G09600)-RELATED"/>
    <property type="match status" value="1"/>
</dbReference>
<keyword evidence="4" id="KW-1185">Reference proteome</keyword>
<dbReference type="EMBL" id="CP019640">
    <property type="protein sequence ID" value="AQQ52405.1"/>
    <property type="molecule type" value="Genomic_DNA"/>
</dbReference>
<reference evidence="3 4" key="1">
    <citation type="submission" date="2017-02" db="EMBL/GenBank/DDBJ databases">
        <title>The complete genomic sequence of a novel cold adapted crude oil-degrading bacterium Planococcus qaidamina Y42.</title>
        <authorList>
            <person name="Yang R."/>
        </authorList>
    </citation>
    <scope>NUCLEOTIDE SEQUENCE [LARGE SCALE GENOMIC DNA]</scope>
    <source>
        <strain evidence="3 4">Y42</strain>
    </source>
</reference>
<dbReference type="NCBIfam" id="TIGR01891">
    <property type="entry name" value="amidohydrolases"/>
    <property type="match status" value="1"/>
</dbReference>
<dbReference type="Pfam" id="PF01546">
    <property type="entry name" value="Peptidase_M20"/>
    <property type="match status" value="1"/>
</dbReference>
<dbReference type="RefSeq" id="WP_077588288.1">
    <property type="nucleotide sequence ID" value="NZ_CP019640.1"/>
</dbReference>
<feature type="binding site" evidence="1">
    <location>
        <position position="108"/>
    </location>
    <ligand>
        <name>Mn(2+)</name>
        <dbReference type="ChEBI" id="CHEBI:29035"/>
        <label>2</label>
    </ligand>
</feature>
<comment type="cofactor">
    <cofactor evidence="1">
        <name>Mn(2+)</name>
        <dbReference type="ChEBI" id="CHEBI:29035"/>
    </cofactor>
    <text evidence="1">The Mn(2+) ion enhances activity.</text>
</comment>
<dbReference type="InterPro" id="IPR011650">
    <property type="entry name" value="Peptidase_M20_dimer"/>
</dbReference>
<dbReference type="AlphaFoldDB" id="A0A1Q2KW08"/>
<dbReference type="KEGG" id="pmar:B0X71_04270"/>
<feature type="binding site" evidence="1">
    <location>
        <position position="144"/>
    </location>
    <ligand>
        <name>Mn(2+)</name>
        <dbReference type="ChEBI" id="CHEBI:29035"/>
        <label>2</label>
    </ligand>
</feature>
<dbReference type="Gene3D" id="3.40.630.10">
    <property type="entry name" value="Zn peptidases"/>
    <property type="match status" value="1"/>
</dbReference>
<dbReference type="InterPro" id="IPR002933">
    <property type="entry name" value="Peptidase_M20"/>
</dbReference>
<evidence type="ECO:0000313" key="4">
    <source>
        <dbReference type="Proteomes" id="UP000188184"/>
    </source>
</evidence>
<evidence type="ECO:0000256" key="1">
    <source>
        <dbReference type="PIRSR" id="PIRSR005962-1"/>
    </source>
</evidence>
<keyword evidence="1" id="KW-0479">Metal-binding</keyword>
<feature type="binding site" evidence="1">
    <location>
        <position position="106"/>
    </location>
    <ligand>
        <name>Mn(2+)</name>
        <dbReference type="ChEBI" id="CHEBI:29035"/>
        <label>2</label>
    </ligand>
</feature>
<dbReference type="Proteomes" id="UP000188184">
    <property type="component" value="Chromosome"/>
</dbReference>
<dbReference type="PIRSF" id="PIRSF005962">
    <property type="entry name" value="Pept_M20D_amidohydro"/>
    <property type="match status" value="1"/>
</dbReference>
<dbReference type="GO" id="GO:0046872">
    <property type="term" value="F:metal ion binding"/>
    <property type="evidence" value="ECO:0007669"/>
    <property type="project" value="UniProtKB-KW"/>
</dbReference>
<feature type="binding site" evidence="1">
    <location>
        <position position="370"/>
    </location>
    <ligand>
        <name>Mn(2+)</name>
        <dbReference type="ChEBI" id="CHEBI:29035"/>
        <label>2</label>
    </ligand>
</feature>
<evidence type="ECO:0000313" key="3">
    <source>
        <dbReference type="EMBL" id="AQQ52405.1"/>
    </source>
</evidence>
<dbReference type="PANTHER" id="PTHR11014">
    <property type="entry name" value="PEPTIDASE M20 FAMILY MEMBER"/>
    <property type="match status" value="1"/>
</dbReference>
<dbReference type="InterPro" id="IPR036264">
    <property type="entry name" value="Bact_exopeptidase_dim_dom"/>
</dbReference>
<keyword evidence="1" id="KW-0464">Manganese</keyword>
<organism evidence="3 4">
    <name type="scientific">Planococcus lenghuensis</name>
    <dbReference type="NCBI Taxonomy" id="2213202"/>
    <lineage>
        <taxon>Bacteria</taxon>
        <taxon>Bacillati</taxon>
        <taxon>Bacillota</taxon>
        <taxon>Bacilli</taxon>
        <taxon>Bacillales</taxon>
        <taxon>Caryophanaceae</taxon>
        <taxon>Planococcus</taxon>
    </lineage>
</organism>
<evidence type="ECO:0000259" key="2">
    <source>
        <dbReference type="Pfam" id="PF07687"/>
    </source>
</evidence>
<dbReference type="SUPFAM" id="SSF55031">
    <property type="entry name" value="Bacterial exopeptidase dimerisation domain"/>
    <property type="match status" value="1"/>
</dbReference>
<proteinExistence type="predicted"/>
<dbReference type="Gene3D" id="3.30.70.360">
    <property type="match status" value="1"/>
</dbReference>
<feature type="domain" description="Peptidase M20 dimerisation" evidence="2">
    <location>
        <begin position="200"/>
        <end position="287"/>
    </location>
</feature>
<sequence>MPVNASFADAAENLRDSLIAWRRKLHRHPELSFQEVETARFITEELKKINGMHVQQGIGTATSVIGTLSAGEGPVIALRADIDALPIMETSEVEYRSMKEGVMHACGHDAHTAILLGAAVMLAEEFRHGMIAGTVKFVFQPAEEWADAEGLSGAPYLIQAGAYEKVEAAIALHMCPWQPVGAVQMNDGYSMASVDVFEAKLYGSGGHGAYPELGTDPVWMLGPVLQAVHGIVARRISAMEPAVISIGQIHAGTASNIIPAEVSIEGTIRCYSADTRTLIASELKKAFSIVETLGGTYSLVIHNGEPALNNDPFVNRLISAAIHEQYPAFTIVESPFGMGGEDFGYVTEQLPGAMFFLGCAPAEGNRRNLHTSAFDIDEACLPAGAAILAKAAVKFLTGADVSGRGDEDDA</sequence>